<comment type="cofactor">
    <cofactor evidence="1">
        <name>Zn(2+)</name>
        <dbReference type="ChEBI" id="CHEBI:29105"/>
    </cofactor>
</comment>
<evidence type="ECO:0000313" key="6">
    <source>
        <dbReference type="EMBL" id="MBL1101033.1"/>
    </source>
</evidence>
<dbReference type="InterPro" id="IPR003785">
    <property type="entry name" value="Creatininase/forma_Hydrolase"/>
</dbReference>
<dbReference type="Pfam" id="PF02633">
    <property type="entry name" value="Creatininase"/>
    <property type="match status" value="1"/>
</dbReference>
<dbReference type="PANTHER" id="PTHR35005">
    <property type="entry name" value="3-DEHYDRO-SCYLLO-INOSOSE HYDROLASE"/>
    <property type="match status" value="1"/>
</dbReference>
<dbReference type="InterPro" id="IPR024087">
    <property type="entry name" value="Creatininase-like_sf"/>
</dbReference>
<comment type="caution">
    <text evidence="6">The sequence shown here is derived from an EMBL/GenBank/DDBJ whole genome shotgun (WGS) entry which is preliminary data.</text>
</comment>
<dbReference type="EMBL" id="JAERRF010000024">
    <property type="protein sequence ID" value="MBL1101033.1"/>
    <property type="molecule type" value="Genomic_DNA"/>
</dbReference>
<evidence type="ECO:0000256" key="2">
    <source>
        <dbReference type="ARBA" id="ARBA00022723"/>
    </source>
</evidence>
<accession>A0ABS1NLR4</accession>
<dbReference type="SUPFAM" id="SSF102215">
    <property type="entry name" value="Creatininase"/>
    <property type="match status" value="1"/>
</dbReference>
<keyword evidence="3" id="KW-0378">Hydrolase</keyword>
<gene>
    <name evidence="6" type="ORF">JK363_31100</name>
</gene>
<name>A0ABS1NLR4_9ACTN</name>
<comment type="similarity">
    <text evidence="5">Belongs to the creatininase superfamily.</text>
</comment>
<dbReference type="RefSeq" id="WP_201880255.1">
    <property type="nucleotide sequence ID" value="NZ_JAERRF010000024.1"/>
</dbReference>
<keyword evidence="4" id="KW-0862">Zinc</keyword>
<dbReference type="PANTHER" id="PTHR35005:SF1">
    <property type="entry name" value="2-AMINO-5-FORMYLAMINO-6-RIBOSYLAMINOPYRIMIDIN-4(3H)-ONE 5'-MONOPHOSPHATE DEFORMYLASE"/>
    <property type="match status" value="1"/>
</dbReference>
<proteinExistence type="inferred from homology"/>
<keyword evidence="7" id="KW-1185">Reference proteome</keyword>
<evidence type="ECO:0000313" key="7">
    <source>
        <dbReference type="Proteomes" id="UP000634229"/>
    </source>
</evidence>
<reference evidence="6 7" key="1">
    <citation type="submission" date="2021-01" db="EMBL/GenBank/DDBJ databases">
        <title>WGS of actinomycetes isolated from Thailand.</title>
        <authorList>
            <person name="Thawai C."/>
        </authorList>
    </citation>
    <scope>NUCLEOTIDE SEQUENCE [LARGE SCALE GENOMIC DNA]</scope>
    <source>
        <strain evidence="6 7">CA1R205</strain>
    </source>
</reference>
<sequence>MSEVHWNRLTAPVLRDLAAQDAPVLLPVGATEQHGPHLPTGVDDFLSAEACRRAAAIMTARGCPVVVAPSLWCGLSDHHMEFGGTFTLTLPTYHMLLRDLCRSILIAGFTKVLIVNGHGGNVTALNALSNELSRELSASIAVTSYFTAGQQRTTEVLEKQDTLMHACEGETSMLMAIAPELVDLDRLEEATGPDIALQSAPDHFVHLPRSFASVTATGVAGDARPASPEKGEAILDAGAAAIAQWLMAWD</sequence>
<dbReference type="Proteomes" id="UP000634229">
    <property type="component" value="Unassembled WGS sequence"/>
</dbReference>
<evidence type="ECO:0000256" key="4">
    <source>
        <dbReference type="ARBA" id="ARBA00022833"/>
    </source>
</evidence>
<evidence type="ECO:0000256" key="1">
    <source>
        <dbReference type="ARBA" id="ARBA00001947"/>
    </source>
</evidence>
<evidence type="ECO:0000256" key="5">
    <source>
        <dbReference type="ARBA" id="ARBA00024029"/>
    </source>
</evidence>
<dbReference type="Gene3D" id="3.40.50.10310">
    <property type="entry name" value="Creatininase"/>
    <property type="match status" value="1"/>
</dbReference>
<organism evidence="6 7">
    <name type="scientific">Streptomyces coffeae</name>
    <dbReference type="NCBI Taxonomy" id="621382"/>
    <lineage>
        <taxon>Bacteria</taxon>
        <taxon>Bacillati</taxon>
        <taxon>Actinomycetota</taxon>
        <taxon>Actinomycetes</taxon>
        <taxon>Kitasatosporales</taxon>
        <taxon>Streptomycetaceae</taxon>
        <taxon>Streptomyces</taxon>
    </lineage>
</organism>
<evidence type="ECO:0000256" key="3">
    <source>
        <dbReference type="ARBA" id="ARBA00022801"/>
    </source>
</evidence>
<keyword evidence="2" id="KW-0479">Metal-binding</keyword>
<protein>
    <submittedName>
        <fullName evidence="6">Creatininase family protein</fullName>
    </submittedName>
</protein>